<sequence>MYVVCTFFTYAPADCILIDYTINMVVVNMNKFLLLILQSTLSIKLSQYPTFPTTPIPAASLQSIRDLQATS</sequence>
<evidence type="ECO:0000313" key="2">
    <source>
        <dbReference type="Proteomes" id="UP000325672"/>
    </source>
</evidence>
<proteinExistence type="predicted"/>
<evidence type="ECO:0000313" key="1">
    <source>
        <dbReference type="EMBL" id="KAE8132137.1"/>
    </source>
</evidence>
<name>A0A5N6SDX4_ASPPS</name>
<dbReference type="GeneID" id="43640276"/>
<dbReference type="EMBL" id="ML743639">
    <property type="protein sequence ID" value="KAE8132137.1"/>
    <property type="molecule type" value="Genomic_DNA"/>
</dbReference>
<dbReference type="Proteomes" id="UP000325672">
    <property type="component" value="Unassembled WGS sequence"/>
</dbReference>
<keyword evidence="2" id="KW-1185">Reference proteome</keyword>
<gene>
    <name evidence="1" type="ORF">BDV38DRAFT_262075</name>
</gene>
<organism evidence="1 2">
    <name type="scientific">Aspergillus pseudotamarii</name>
    <dbReference type="NCBI Taxonomy" id="132259"/>
    <lineage>
        <taxon>Eukaryota</taxon>
        <taxon>Fungi</taxon>
        <taxon>Dikarya</taxon>
        <taxon>Ascomycota</taxon>
        <taxon>Pezizomycotina</taxon>
        <taxon>Eurotiomycetes</taxon>
        <taxon>Eurotiomycetidae</taxon>
        <taxon>Eurotiales</taxon>
        <taxon>Aspergillaceae</taxon>
        <taxon>Aspergillus</taxon>
        <taxon>Aspergillus subgen. Circumdati</taxon>
    </lineage>
</organism>
<protein>
    <submittedName>
        <fullName evidence="1">Uncharacterized protein</fullName>
    </submittedName>
</protein>
<dbReference type="AlphaFoldDB" id="A0A5N6SDX4"/>
<dbReference type="RefSeq" id="XP_031908200.1">
    <property type="nucleotide sequence ID" value="XM_032056066.1"/>
</dbReference>
<accession>A0A5N6SDX4</accession>
<reference evidence="1 2" key="1">
    <citation type="submission" date="2019-04" db="EMBL/GenBank/DDBJ databases">
        <title>Friends and foes A comparative genomics study of 23 Aspergillus species from section Flavi.</title>
        <authorList>
            <consortium name="DOE Joint Genome Institute"/>
            <person name="Kjaerbolling I."/>
            <person name="Vesth T."/>
            <person name="Frisvad J.C."/>
            <person name="Nybo J.L."/>
            <person name="Theobald S."/>
            <person name="Kildgaard S."/>
            <person name="Isbrandt T."/>
            <person name="Kuo A."/>
            <person name="Sato A."/>
            <person name="Lyhne E.K."/>
            <person name="Kogle M.E."/>
            <person name="Wiebenga A."/>
            <person name="Kun R.S."/>
            <person name="Lubbers R.J."/>
            <person name="Makela M.R."/>
            <person name="Barry K."/>
            <person name="Chovatia M."/>
            <person name="Clum A."/>
            <person name="Daum C."/>
            <person name="Haridas S."/>
            <person name="He G."/>
            <person name="LaButti K."/>
            <person name="Lipzen A."/>
            <person name="Mondo S."/>
            <person name="Riley R."/>
            <person name="Salamov A."/>
            <person name="Simmons B.A."/>
            <person name="Magnuson J.K."/>
            <person name="Henrissat B."/>
            <person name="Mortensen U.H."/>
            <person name="Larsen T.O."/>
            <person name="Devries R.P."/>
            <person name="Grigoriev I.V."/>
            <person name="Machida M."/>
            <person name="Baker S.E."/>
            <person name="Andersen M.R."/>
        </authorList>
    </citation>
    <scope>NUCLEOTIDE SEQUENCE [LARGE SCALE GENOMIC DNA]</scope>
    <source>
        <strain evidence="1 2">CBS 117625</strain>
    </source>
</reference>